<comment type="catalytic activity">
    <reaction evidence="11">
        <text>RNA(n) + a ribonucleoside 5'-triphosphate = RNA(n+1) + diphosphate</text>
        <dbReference type="Rhea" id="RHEA:21248"/>
        <dbReference type="Rhea" id="RHEA-COMP:14527"/>
        <dbReference type="Rhea" id="RHEA-COMP:17342"/>
        <dbReference type="ChEBI" id="CHEBI:33019"/>
        <dbReference type="ChEBI" id="CHEBI:61557"/>
        <dbReference type="ChEBI" id="CHEBI:140395"/>
        <dbReference type="EC" id="2.7.7.6"/>
    </reaction>
</comment>
<dbReference type="GO" id="GO:0000428">
    <property type="term" value="C:DNA-directed RNA polymerase complex"/>
    <property type="evidence" value="ECO:0007669"/>
    <property type="project" value="UniProtKB-KW"/>
</dbReference>
<dbReference type="Gene3D" id="6.10.250.2940">
    <property type="match status" value="1"/>
</dbReference>
<dbReference type="SMART" id="SM00663">
    <property type="entry name" value="RPOLA_N"/>
    <property type="match status" value="1"/>
</dbReference>
<dbReference type="GO" id="GO:0006351">
    <property type="term" value="P:DNA-templated transcription"/>
    <property type="evidence" value="ECO:0007669"/>
    <property type="project" value="InterPro"/>
</dbReference>
<dbReference type="InterPro" id="IPR007080">
    <property type="entry name" value="RNA_pol_Rpb1_1"/>
</dbReference>
<dbReference type="PANTHER" id="PTHR48446">
    <property type="entry name" value="DNA-DIRECTED RNA POLYMERASE SUBUNIT BETA' N-TERMINAL SECTION"/>
    <property type="match status" value="1"/>
</dbReference>
<dbReference type="NCBIfam" id="NF006336">
    <property type="entry name" value="PRK08566.1"/>
    <property type="match status" value="1"/>
</dbReference>
<keyword evidence="15" id="KW-1185">Reference proteome</keyword>
<dbReference type="Gene3D" id="6.20.50.80">
    <property type="match status" value="1"/>
</dbReference>
<dbReference type="Pfam" id="PF04998">
    <property type="entry name" value="RNA_pol_Rpb1_5"/>
    <property type="match status" value="1"/>
</dbReference>
<sequence>MAINLLSTTLGQSAALSDKPKHNFCEDDEYILNGIRFMNFRMLSSDEIQRHSVVKVANTFLYDGLTNNPSKFGLLDRRLGVGTKTVRCETCNRDYNACVGHFGCIELAYPVYHVGFFNYTVQLLQCICKRCARVLLPNESRPKYLLSISEDMNPLAKKALHKKIVAHCKKIKICPHCHFENGQIKKFPFMKIFHLIKAKETELLSSLFYGEEMSSKTDRNNKISVDEVENYLGNSFEFLTPHNVLKLFEKIPKSDYLFLLLLDNSPMDLICTHLPVPPCIIRPSAHNNTGLRSVEDELTMKLNEILIANEALKKRIQDGTVFIKMIDAWDFLQVLVSVYINSDVRNLPPQHNSVASGQGIAQRLKGKEGRFRANLSGKRVNYSARTVISPDPNLAIDEVGIPLKIATHMTFPVVVTPFNKKYLQHLVLNGPNQHPGAIFILNEHRKVHLNYVDRKHFASKLQYGDIVLRHMINGDYVLFNRQPSLHRLSIMCHRVRIHPDQTFKFNECVCSPYNADFDGDEMNVHFMQTEEAKAEAATLMQSKFNLISPRNGEPVISPIQDFITSIYLMTKRDTFYSRPEFYQLLGMLLGHNDCRRKICLPKPAIIKPVPLWTGKQIVSMILKPFEDCDCRLNLRFKAKAYSSDEEFCINEGYIWIRNSELICGTLDKSVIGGGSKKNIFYLILKEYKPSDSIDTMLRLCRVSSFYITNHGFSIGIDDVTPTRALIEQKEMLVSKGYTNVKTYIDRFNRGILNPITGLTHEQTLESLILKELSEIRDHAGKACIKQLSHRNSPLVMANCGSKGSYINISQMAVCVGQQSIRNQRVPEGFNKRVLPHFNFSDRSPEARGFVANSFYSGLNPFEFFFHAMAGREGLLDTAVKTAETGYMQRRLIKGLEDLVVHYDYSVRNSDGEIIQFDYGDDCLDPINIESDDMFADFGYYWNHILSINSYPQEPTLNCNQIRCSVREILKRKEFKDSILSFYEEKIQTFFNDQVIKQLERLEIKEHLSNIQNEGHIRICSGHVESFLQRIRHKLMESKIDPGTAIGAICAQSIGEPTTQMTLKTFHFAGVASMNITQGVPRITEIINATKNPSTPFIKAHLIDPTSVELAETVKLKVENVYLDQICEKIYQTFIDGILCYILKLNQLVYKQLHLNESMVEEAINAQLKPDICKIIFPYVKIFPNVRRMIYLPRMFEDDLAKVFISGNRHVQRATIHEDGGKYYIMIEGNGFLHVLGTDGVDSRLTNSNNIHEVAAVLGIEAARATIISEIKTTMKGHGITIDERHLMLLADTMTASGHVVGMTRSGFSKVKSSTIKMASFERTIDNLYEASYYNNRDYLLGASECIIVGAPTKMGTGFFDIVPDLRSSSLSSTISKSIDYKHRKSRVDLFDGIEL</sequence>
<dbReference type="Gene3D" id="4.10.860.120">
    <property type="entry name" value="RNA polymerase II, clamp domain"/>
    <property type="match status" value="1"/>
</dbReference>
<keyword evidence="6" id="KW-0479">Metal-binding</keyword>
<dbReference type="GO" id="GO:0046872">
    <property type="term" value="F:metal ion binding"/>
    <property type="evidence" value="ECO:0007669"/>
    <property type="project" value="UniProtKB-KW"/>
</dbReference>
<evidence type="ECO:0000256" key="4">
    <source>
        <dbReference type="ARBA" id="ARBA00022679"/>
    </source>
</evidence>
<name>A0A922IE40_DERFA</name>
<dbReference type="InterPro" id="IPR044893">
    <property type="entry name" value="RNA_pol_Rpb1_clamp_domain"/>
</dbReference>
<dbReference type="InterPro" id="IPR035697">
    <property type="entry name" value="RNAP_III_RPC1_N"/>
</dbReference>
<dbReference type="Proteomes" id="UP000828236">
    <property type="component" value="Unassembled WGS sequence"/>
</dbReference>
<dbReference type="GO" id="GO:0031981">
    <property type="term" value="C:nuclear lumen"/>
    <property type="evidence" value="ECO:0007669"/>
    <property type="project" value="UniProtKB-ARBA"/>
</dbReference>
<dbReference type="InterPro" id="IPR038120">
    <property type="entry name" value="Rpb1_funnel_sf"/>
</dbReference>
<evidence type="ECO:0000256" key="6">
    <source>
        <dbReference type="ARBA" id="ARBA00022723"/>
    </source>
</evidence>
<evidence type="ECO:0000256" key="8">
    <source>
        <dbReference type="ARBA" id="ARBA00022842"/>
    </source>
</evidence>
<dbReference type="InterPro" id="IPR007081">
    <property type="entry name" value="RNA_pol_Rpb1_5"/>
</dbReference>
<proteinExistence type="inferred from homology"/>
<dbReference type="Pfam" id="PF04997">
    <property type="entry name" value="RNA_pol_Rpb1_1"/>
    <property type="match status" value="1"/>
</dbReference>
<dbReference type="Gene3D" id="1.10.274.100">
    <property type="entry name" value="RNA polymerase Rpb1, domain 3"/>
    <property type="match status" value="1"/>
</dbReference>
<dbReference type="PANTHER" id="PTHR48446:SF1">
    <property type="entry name" value="DNA-DIRECTED RNA POLYMERASE SUBUNIT BETA' N-TERMINAL SECTION"/>
    <property type="match status" value="1"/>
</dbReference>
<reference evidence="14" key="4">
    <citation type="journal article" date="2022" name="Res Sq">
        <title>Comparative Genomics Reveals Insights into the Divergent Evolution of Astigmatic Mites and Household Pest Adaptations.</title>
        <authorList>
            <person name="Xiong Q."/>
            <person name="Wan A.T.-Y."/>
            <person name="Liu X.-Y."/>
            <person name="Fung C.S.-H."/>
            <person name="Xiao X."/>
            <person name="Malainual N."/>
            <person name="Hou J."/>
            <person name="Wang L."/>
            <person name="Wang M."/>
            <person name="Yang K."/>
            <person name="Cui Y."/>
            <person name="Leung E."/>
            <person name="Nong W."/>
            <person name="Shin S.-K."/>
            <person name="Au S."/>
            <person name="Jeong K.Y."/>
            <person name="Chew F.T."/>
            <person name="Hui J."/>
            <person name="Leung T.F."/>
            <person name="Tungtrongchitr A."/>
            <person name="Zhong N."/>
            <person name="Liu Z."/>
            <person name="Tsui S."/>
        </authorList>
    </citation>
    <scope>NUCLEOTIDE SEQUENCE</scope>
    <source>
        <strain evidence="14">Derf</strain>
        <tissue evidence="14">Whole organism</tissue>
    </source>
</reference>
<dbReference type="GO" id="GO:0003899">
    <property type="term" value="F:DNA-directed RNA polymerase activity"/>
    <property type="evidence" value="ECO:0007669"/>
    <property type="project" value="UniProtKB-EC"/>
</dbReference>
<keyword evidence="10" id="KW-0539">Nucleus</keyword>
<dbReference type="InterPro" id="IPR000722">
    <property type="entry name" value="RNA_pol_asu"/>
</dbReference>
<evidence type="ECO:0000313" key="15">
    <source>
        <dbReference type="Proteomes" id="UP000790347"/>
    </source>
</evidence>
<dbReference type="Pfam" id="PF04983">
    <property type="entry name" value="RNA_pol_Rpb1_3"/>
    <property type="match status" value="1"/>
</dbReference>
<dbReference type="Pfam" id="PF00623">
    <property type="entry name" value="RNA_pol_Rpb1_2"/>
    <property type="match status" value="1"/>
</dbReference>
<comment type="similarity">
    <text evidence="2 11">Belongs to the RNA polymerase beta' chain family.</text>
</comment>
<reference evidence="13" key="2">
    <citation type="submission" date="2020-06" db="EMBL/GenBank/DDBJ databases">
        <authorList>
            <person name="Ji K."/>
            <person name="Li J."/>
        </authorList>
    </citation>
    <scope>NUCLEOTIDE SEQUENCE</scope>
    <source>
        <strain evidence="13">JKM2019</strain>
        <tissue evidence="13">Whole body</tissue>
    </source>
</reference>
<keyword evidence="4 11" id="KW-0808">Transferase</keyword>
<dbReference type="InterPro" id="IPR007066">
    <property type="entry name" value="RNA_pol_Rpb1_3"/>
</dbReference>
<dbReference type="CDD" id="cd02583">
    <property type="entry name" value="RNAP_III_RPC1_N"/>
    <property type="match status" value="1"/>
</dbReference>
<keyword evidence="3 11" id="KW-0240">DNA-directed RNA polymerase</keyword>
<accession>A0A922IE40</accession>
<dbReference type="SUPFAM" id="SSF64484">
    <property type="entry name" value="beta and beta-prime subunits of DNA dependent RNA-polymerase"/>
    <property type="match status" value="1"/>
</dbReference>
<dbReference type="Gene3D" id="1.10.150.390">
    <property type="match status" value="1"/>
</dbReference>
<evidence type="ECO:0000256" key="2">
    <source>
        <dbReference type="ARBA" id="ARBA00006460"/>
    </source>
</evidence>
<dbReference type="InterPro" id="IPR015700">
    <property type="entry name" value="RPC1"/>
</dbReference>
<reference evidence="13" key="3">
    <citation type="journal article" date="2021" name="World Allergy Organ. J.">
        <title>Chromosome-level assembly of Dermatophagoides farinae genome and transcriptome reveals two novel allergens Der f 37 and Der f 39.</title>
        <authorList>
            <person name="Chen J."/>
            <person name="Cai Z."/>
            <person name="Fan D."/>
            <person name="Hu J."/>
            <person name="Hou Y."/>
            <person name="He Y."/>
            <person name="Zhang Z."/>
            <person name="Zhao Z."/>
            <person name="Gao P."/>
            <person name="Hu W."/>
            <person name="Sun J."/>
            <person name="Li J."/>
            <person name="Ji K."/>
        </authorList>
    </citation>
    <scope>NUCLEOTIDE SEQUENCE</scope>
    <source>
        <strain evidence="13">JKM2019</strain>
    </source>
</reference>
<keyword evidence="8" id="KW-0460">Magnesium</keyword>
<keyword evidence="9 11" id="KW-0804">Transcription</keyword>
<dbReference type="OrthoDB" id="270392at2759"/>
<evidence type="ECO:0000256" key="7">
    <source>
        <dbReference type="ARBA" id="ARBA00022833"/>
    </source>
</evidence>
<dbReference type="InterPro" id="IPR042102">
    <property type="entry name" value="RNA_pol_Rpb1_3_sf"/>
</dbReference>
<keyword evidence="5 11" id="KW-0548">Nucleotidyltransferase</keyword>
<dbReference type="Pfam" id="PF05000">
    <property type="entry name" value="RNA_pol_Rpb1_4"/>
    <property type="match status" value="1"/>
</dbReference>
<evidence type="ECO:0000256" key="10">
    <source>
        <dbReference type="ARBA" id="ARBA00023242"/>
    </source>
</evidence>
<dbReference type="GO" id="GO:0003677">
    <property type="term" value="F:DNA binding"/>
    <property type="evidence" value="ECO:0007669"/>
    <property type="project" value="InterPro"/>
</dbReference>
<protein>
    <recommendedName>
        <fullName evidence="11">DNA-directed RNA polymerase subunit</fullName>
        <ecNumber evidence="11">2.7.7.6</ecNumber>
    </recommendedName>
</protein>
<evidence type="ECO:0000256" key="9">
    <source>
        <dbReference type="ARBA" id="ARBA00023163"/>
    </source>
</evidence>
<gene>
    <name evidence="14" type="primary">POLR3A</name>
    <name evidence="14" type="ORF">DERF_002929</name>
    <name evidence="13" type="ORF">HUG17_4978</name>
</gene>
<dbReference type="EMBL" id="SDOV01000004">
    <property type="protein sequence ID" value="KAH7641933.1"/>
    <property type="molecule type" value="Genomic_DNA"/>
</dbReference>
<comment type="caution">
    <text evidence="14">The sequence shown here is derived from an EMBL/GenBank/DDBJ whole genome shotgun (WGS) entry which is preliminary data.</text>
</comment>
<dbReference type="Proteomes" id="UP000790347">
    <property type="component" value="Unassembled WGS sequence"/>
</dbReference>
<feature type="domain" description="RNA polymerase N-terminal" evidence="12">
    <location>
        <begin position="267"/>
        <end position="570"/>
    </location>
</feature>
<evidence type="ECO:0000259" key="12">
    <source>
        <dbReference type="SMART" id="SM00663"/>
    </source>
</evidence>
<evidence type="ECO:0000256" key="5">
    <source>
        <dbReference type="ARBA" id="ARBA00022695"/>
    </source>
</evidence>
<dbReference type="Gene3D" id="3.30.1490.180">
    <property type="entry name" value="RNA polymerase ii"/>
    <property type="match status" value="1"/>
</dbReference>
<keyword evidence="7" id="KW-0862">Zinc</keyword>
<dbReference type="InterPro" id="IPR006592">
    <property type="entry name" value="RNA_pol_N"/>
</dbReference>
<organism evidence="14 15">
    <name type="scientific">Dermatophagoides farinae</name>
    <name type="common">American house dust mite</name>
    <dbReference type="NCBI Taxonomy" id="6954"/>
    <lineage>
        <taxon>Eukaryota</taxon>
        <taxon>Metazoa</taxon>
        <taxon>Ecdysozoa</taxon>
        <taxon>Arthropoda</taxon>
        <taxon>Chelicerata</taxon>
        <taxon>Arachnida</taxon>
        <taxon>Acari</taxon>
        <taxon>Acariformes</taxon>
        <taxon>Sarcoptiformes</taxon>
        <taxon>Astigmata</taxon>
        <taxon>Psoroptidia</taxon>
        <taxon>Analgoidea</taxon>
        <taxon>Pyroglyphidae</taxon>
        <taxon>Dermatophagoidinae</taxon>
        <taxon>Dermatophagoides</taxon>
    </lineage>
</organism>
<comment type="function">
    <text evidence="11">DNA-dependent RNA polymerase catalyzes the transcription of DNA into RNA using the four ribonucleoside triphosphates as substrates.</text>
</comment>
<dbReference type="Gene3D" id="2.40.40.20">
    <property type="match status" value="1"/>
</dbReference>
<dbReference type="Gene3D" id="1.10.132.30">
    <property type="match status" value="1"/>
</dbReference>
<evidence type="ECO:0000313" key="13">
    <source>
        <dbReference type="EMBL" id="KAH7641933.1"/>
    </source>
</evidence>
<comment type="subcellular location">
    <subcellularLocation>
        <location evidence="1">Nucleus</location>
    </subcellularLocation>
</comment>
<dbReference type="InterPro" id="IPR007083">
    <property type="entry name" value="RNA_pol_Rpb1_4"/>
</dbReference>
<evidence type="ECO:0000313" key="14">
    <source>
        <dbReference type="EMBL" id="KAH9529022.1"/>
    </source>
</evidence>
<evidence type="ECO:0000256" key="1">
    <source>
        <dbReference type="ARBA" id="ARBA00004123"/>
    </source>
</evidence>
<dbReference type="FunFam" id="2.40.40.20:FF:000019">
    <property type="entry name" value="DNA-directed RNA polymerase II subunit RPB1"/>
    <property type="match status" value="1"/>
</dbReference>
<reference evidence="14" key="1">
    <citation type="submission" date="2013-05" db="EMBL/GenBank/DDBJ databases">
        <authorList>
            <person name="Yim A.K.Y."/>
            <person name="Chan T.F."/>
            <person name="Ji K.M."/>
            <person name="Liu X.Y."/>
            <person name="Zhou J.W."/>
            <person name="Li R.Q."/>
            <person name="Yang K.Y."/>
            <person name="Li J."/>
            <person name="Li M."/>
            <person name="Law P.T.W."/>
            <person name="Wu Y.L."/>
            <person name="Cai Z.L."/>
            <person name="Qin H."/>
            <person name="Bao Y."/>
            <person name="Leung R.K.K."/>
            <person name="Ng P.K.S."/>
            <person name="Zou J."/>
            <person name="Zhong X.J."/>
            <person name="Ran P.X."/>
            <person name="Zhong N.S."/>
            <person name="Liu Z.G."/>
            <person name="Tsui S.K.W."/>
        </authorList>
    </citation>
    <scope>NUCLEOTIDE SEQUENCE</scope>
    <source>
        <strain evidence="14">Derf</strain>
        <tissue evidence="14">Whole organism</tissue>
    </source>
</reference>
<dbReference type="EMBL" id="ASGP02000001">
    <property type="protein sequence ID" value="KAH9529022.1"/>
    <property type="molecule type" value="Genomic_DNA"/>
</dbReference>
<dbReference type="EC" id="2.7.7.6" evidence="11"/>
<evidence type="ECO:0000256" key="3">
    <source>
        <dbReference type="ARBA" id="ARBA00022478"/>
    </source>
</evidence>
<evidence type="ECO:0000256" key="11">
    <source>
        <dbReference type="RuleBase" id="RU004279"/>
    </source>
</evidence>